<evidence type="ECO:0000313" key="2">
    <source>
        <dbReference type="EMBL" id="OXE45468.1"/>
    </source>
</evidence>
<dbReference type="SUPFAM" id="SSF54626">
    <property type="entry name" value="Chalcone isomerase"/>
    <property type="match status" value="1"/>
</dbReference>
<protein>
    <recommendedName>
        <fullName evidence="1">Chalcone isomerase domain-containing protein</fullName>
    </recommendedName>
</protein>
<comment type="caution">
    <text evidence="2">The sequence shown here is derived from an EMBL/GenBank/DDBJ whole genome shotgun (WGS) entry which is preliminary data.</text>
</comment>
<gene>
    <name evidence="2" type="ORF">ADH67_11060</name>
</gene>
<organism evidence="2 3">
    <name type="scientific">Turicimonas muris</name>
    <dbReference type="NCBI Taxonomy" id="1796652"/>
    <lineage>
        <taxon>Bacteria</taxon>
        <taxon>Pseudomonadati</taxon>
        <taxon>Pseudomonadota</taxon>
        <taxon>Betaproteobacteria</taxon>
        <taxon>Burkholderiales</taxon>
        <taxon>Sutterellaceae</taxon>
        <taxon>Turicimonas</taxon>
    </lineage>
</organism>
<dbReference type="AlphaFoldDB" id="A0A227KFK7"/>
<evidence type="ECO:0000259" key="1">
    <source>
        <dbReference type="Pfam" id="PF16036"/>
    </source>
</evidence>
<proteinExistence type="predicted"/>
<keyword evidence="3" id="KW-1185">Reference proteome</keyword>
<dbReference type="Pfam" id="PF16036">
    <property type="entry name" value="Chalcone_3"/>
    <property type="match status" value="1"/>
</dbReference>
<accession>A0A227KFK7</accession>
<dbReference type="Proteomes" id="UP000214610">
    <property type="component" value="Unassembled WGS sequence"/>
</dbReference>
<reference evidence="3" key="1">
    <citation type="submission" date="2017-05" db="EMBL/GenBank/DDBJ databases">
        <title>Improved OligoMM genomes.</title>
        <authorList>
            <person name="Garzetti D."/>
        </authorList>
    </citation>
    <scope>NUCLEOTIDE SEQUENCE [LARGE SCALE GENOMIC DNA]</scope>
    <source>
        <strain evidence="3">YL45</strain>
    </source>
</reference>
<dbReference type="Gene3D" id="3.50.70.10">
    <property type="match status" value="1"/>
</dbReference>
<name>A0A227KFK7_9BURK</name>
<evidence type="ECO:0000313" key="3">
    <source>
        <dbReference type="Proteomes" id="UP000214610"/>
    </source>
</evidence>
<feature type="domain" description="Chalcone isomerase" evidence="1">
    <location>
        <begin position="42"/>
        <end position="205"/>
    </location>
</feature>
<sequence length="207" mass="23181">MSFYKTYSTCGIKVAEENTSGWNKLKNWFKAEEEPGRDLVIKNCYFKSQAEVAGETLVLNGAGLRSIEGEEIYSVGLYLPTKTTRADTAKALLGARRVTLYILKDLVPADFIPSLRNGIQMNTNETSQEFIKEEQAQIEELMERIGSFAAGDKVDIDWLPRKGTSVKVNGKVVKDRIRGKAIYDAIMFIWLGNHALEASLKDSLLHV</sequence>
<dbReference type="InterPro" id="IPR016088">
    <property type="entry name" value="Chalcone_isomerase_3-sand"/>
</dbReference>
<dbReference type="GO" id="GO:0016872">
    <property type="term" value="F:intramolecular lyase activity"/>
    <property type="evidence" value="ECO:0007669"/>
    <property type="project" value="InterPro"/>
</dbReference>
<dbReference type="InterPro" id="IPR016087">
    <property type="entry name" value="Chalcone_isomerase"/>
</dbReference>
<dbReference type="InterPro" id="IPR036298">
    <property type="entry name" value="Chalcone_isomerase_sf"/>
</dbReference>
<dbReference type="EMBL" id="NHMP01000009">
    <property type="protein sequence ID" value="OXE45468.1"/>
    <property type="molecule type" value="Genomic_DNA"/>
</dbReference>